<dbReference type="EMBL" id="BKAJ01000247">
    <property type="protein sequence ID" value="GEP61698.1"/>
    <property type="molecule type" value="Genomic_DNA"/>
</dbReference>
<organism evidence="1 2">
    <name type="scientific">Reyranella soli</name>
    <dbReference type="NCBI Taxonomy" id="1230389"/>
    <lineage>
        <taxon>Bacteria</taxon>
        <taxon>Pseudomonadati</taxon>
        <taxon>Pseudomonadota</taxon>
        <taxon>Alphaproteobacteria</taxon>
        <taxon>Hyphomicrobiales</taxon>
        <taxon>Reyranellaceae</taxon>
        <taxon>Reyranella</taxon>
    </lineage>
</organism>
<dbReference type="PANTHER" id="PTHR36166:SF1">
    <property type="entry name" value="SRPBCC DOMAIN-CONTAINING PROTEIN"/>
    <property type="match status" value="1"/>
</dbReference>
<evidence type="ECO:0000313" key="2">
    <source>
        <dbReference type="Proteomes" id="UP000321058"/>
    </source>
</evidence>
<dbReference type="Proteomes" id="UP000321058">
    <property type="component" value="Unassembled WGS sequence"/>
</dbReference>
<dbReference type="InterPro" id="IPR023393">
    <property type="entry name" value="START-like_dom_sf"/>
</dbReference>
<gene>
    <name evidence="1" type="ORF">RSO01_88640</name>
</gene>
<dbReference type="AlphaFoldDB" id="A0A512NRW0"/>
<dbReference type="OrthoDB" id="9800600at2"/>
<comment type="caution">
    <text evidence="1">The sequence shown here is derived from an EMBL/GenBank/DDBJ whole genome shotgun (WGS) entry which is preliminary data.</text>
</comment>
<protein>
    <recommendedName>
        <fullName evidence="3">Polyketide cyclase</fullName>
    </recommendedName>
</protein>
<evidence type="ECO:0000313" key="1">
    <source>
        <dbReference type="EMBL" id="GEP61698.1"/>
    </source>
</evidence>
<sequence length="144" mass="16087">MTRRIATAIDIDAPAAMVWRVLVDFPSYPEWNPFIRRIAGEAKVGARLEVAVQPVNRKPMTFRPTVRVAEPDHELRWLGRVLLPGIFDGEHAFIIEPRSGGCHLRHEETFSGLLVPAFGAMLGDTARSFAELNAALKRRVEATT</sequence>
<dbReference type="Gene3D" id="3.30.530.20">
    <property type="match status" value="1"/>
</dbReference>
<keyword evidence="2" id="KW-1185">Reference proteome</keyword>
<dbReference type="PANTHER" id="PTHR36166">
    <property type="entry name" value="CHROMOSOME 9, WHOLE GENOME SHOTGUN SEQUENCE"/>
    <property type="match status" value="1"/>
</dbReference>
<proteinExistence type="predicted"/>
<dbReference type="CDD" id="cd07822">
    <property type="entry name" value="SRPBCC_4"/>
    <property type="match status" value="1"/>
</dbReference>
<name>A0A512NRW0_9HYPH</name>
<dbReference type="RefSeq" id="WP_147156989.1">
    <property type="nucleotide sequence ID" value="NZ_BKAJ01000247.1"/>
</dbReference>
<reference evidence="1 2" key="1">
    <citation type="submission" date="2019-07" db="EMBL/GenBank/DDBJ databases">
        <title>Whole genome shotgun sequence of Reyranella soli NBRC 108950.</title>
        <authorList>
            <person name="Hosoyama A."/>
            <person name="Uohara A."/>
            <person name="Ohji S."/>
            <person name="Ichikawa N."/>
        </authorList>
    </citation>
    <scope>NUCLEOTIDE SEQUENCE [LARGE SCALE GENOMIC DNA]</scope>
    <source>
        <strain evidence="1 2">NBRC 108950</strain>
    </source>
</reference>
<accession>A0A512NRW0</accession>
<dbReference type="InterPro" id="IPR019587">
    <property type="entry name" value="Polyketide_cyclase/dehydratase"/>
</dbReference>
<evidence type="ECO:0008006" key="3">
    <source>
        <dbReference type="Google" id="ProtNLM"/>
    </source>
</evidence>
<dbReference type="Pfam" id="PF10604">
    <property type="entry name" value="Polyketide_cyc2"/>
    <property type="match status" value="1"/>
</dbReference>
<dbReference type="SUPFAM" id="SSF55961">
    <property type="entry name" value="Bet v1-like"/>
    <property type="match status" value="1"/>
</dbReference>